<evidence type="ECO:0000313" key="2">
    <source>
        <dbReference type="EMBL" id="MBW0520850.1"/>
    </source>
</evidence>
<name>A0A9Q3EKQ6_9BASI</name>
<organism evidence="2 3">
    <name type="scientific">Austropuccinia psidii MF-1</name>
    <dbReference type="NCBI Taxonomy" id="1389203"/>
    <lineage>
        <taxon>Eukaryota</taxon>
        <taxon>Fungi</taxon>
        <taxon>Dikarya</taxon>
        <taxon>Basidiomycota</taxon>
        <taxon>Pucciniomycotina</taxon>
        <taxon>Pucciniomycetes</taxon>
        <taxon>Pucciniales</taxon>
        <taxon>Sphaerophragmiaceae</taxon>
        <taxon>Austropuccinia</taxon>
    </lineage>
</organism>
<feature type="compositionally biased region" description="Basic and acidic residues" evidence="1">
    <location>
        <begin position="175"/>
        <end position="196"/>
    </location>
</feature>
<dbReference type="Proteomes" id="UP000765509">
    <property type="component" value="Unassembled WGS sequence"/>
</dbReference>
<feature type="region of interest" description="Disordered" evidence="1">
    <location>
        <begin position="83"/>
        <end position="196"/>
    </location>
</feature>
<keyword evidence="3" id="KW-1185">Reference proteome</keyword>
<dbReference type="EMBL" id="AVOT02028378">
    <property type="protein sequence ID" value="MBW0520850.1"/>
    <property type="molecule type" value="Genomic_DNA"/>
</dbReference>
<feature type="region of interest" description="Disordered" evidence="1">
    <location>
        <begin position="1"/>
        <end position="28"/>
    </location>
</feature>
<sequence length="233" mass="26110">MEGEAPSRRVGEQIGEAEYEEGEESVEEEEYEDTEGVAALAGTPEALEAPNQALSNQPLVSQEESNFLTMMEKINQFMGKLTQKVASREKPKSQAFKTPSMKLASHPPSFDRLQEHIDIKLELYTRYHEGQKEKNGSQEEKPPATGSNSLRPHKDSFSKKPHNKKKEKGKNFQGSKDKPNAALHNKDNKVIGSEKERRIKEGLLTYCCGKNPIEKLFNRPGPSRGFPSKQGKA</sequence>
<feature type="compositionally biased region" description="Acidic residues" evidence="1">
    <location>
        <begin position="15"/>
        <end position="28"/>
    </location>
</feature>
<feature type="compositionally biased region" description="Basic and acidic residues" evidence="1">
    <location>
        <begin position="112"/>
        <end position="142"/>
    </location>
</feature>
<evidence type="ECO:0000313" key="3">
    <source>
        <dbReference type="Proteomes" id="UP000765509"/>
    </source>
</evidence>
<proteinExistence type="predicted"/>
<dbReference type="OrthoDB" id="8942758at2759"/>
<feature type="compositionally biased region" description="Basic residues" evidence="1">
    <location>
        <begin position="159"/>
        <end position="168"/>
    </location>
</feature>
<feature type="region of interest" description="Disordered" evidence="1">
    <location>
        <begin position="212"/>
        <end position="233"/>
    </location>
</feature>
<evidence type="ECO:0000256" key="1">
    <source>
        <dbReference type="SAM" id="MobiDB-lite"/>
    </source>
</evidence>
<reference evidence="2" key="1">
    <citation type="submission" date="2021-03" db="EMBL/GenBank/DDBJ databases">
        <title>Draft genome sequence of rust myrtle Austropuccinia psidii MF-1, a brazilian biotype.</title>
        <authorList>
            <person name="Quecine M.C."/>
            <person name="Pachon D.M.R."/>
            <person name="Bonatelli M.L."/>
            <person name="Correr F.H."/>
            <person name="Franceschini L.M."/>
            <person name="Leite T.F."/>
            <person name="Margarido G.R.A."/>
            <person name="Almeida C.A."/>
            <person name="Ferrarezi J.A."/>
            <person name="Labate C.A."/>
        </authorList>
    </citation>
    <scope>NUCLEOTIDE SEQUENCE</scope>
    <source>
        <strain evidence="2">MF-1</strain>
    </source>
</reference>
<comment type="caution">
    <text evidence="2">The sequence shown here is derived from an EMBL/GenBank/DDBJ whole genome shotgun (WGS) entry which is preliminary data.</text>
</comment>
<accession>A0A9Q3EKQ6</accession>
<feature type="compositionally biased region" description="Basic and acidic residues" evidence="1">
    <location>
        <begin position="1"/>
        <end position="11"/>
    </location>
</feature>
<protein>
    <submittedName>
        <fullName evidence="2">Uncharacterized protein</fullName>
    </submittedName>
</protein>
<dbReference type="AlphaFoldDB" id="A0A9Q3EKQ6"/>
<gene>
    <name evidence="2" type="ORF">O181_060565</name>
</gene>